<gene>
    <name evidence="5" type="ordered locus">NGK_2595</name>
</gene>
<dbReference type="GO" id="GO:0016020">
    <property type="term" value="C:membrane"/>
    <property type="evidence" value="ECO:0007669"/>
    <property type="project" value="InterPro"/>
</dbReference>
<dbReference type="InterPro" id="IPR007428">
    <property type="entry name" value="MlaA"/>
</dbReference>
<feature type="compositionally biased region" description="Basic residues" evidence="3">
    <location>
        <begin position="256"/>
        <end position="268"/>
    </location>
</feature>
<proteinExistence type="inferred from homology"/>
<dbReference type="PANTHER" id="PTHR30035">
    <property type="entry name" value="LIPOPROTEIN VACJ-RELATED"/>
    <property type="match status" value="1"/>
</dbReference>
<dbReference type="GO" id="GO:0120010">
    <property type="term" value="P:intermembrane phospholipid transfer"/>
    <property type="evidence" value="ECO:0007669"/>
    <property type="project" value="TreeGrafter"/>
</dbReference>
<evidence type="ECO:0000256" key="2">
    <source>
        <dbReference type="ARBA" id="ARBA00022729"/>
    </source>
</evidence>
<keyword evidence="2 4" id="KW-0732">Signal</keyword>
<dbReference type="Pfam" id="PF04333">
    <property type="entry name" value="MlaA"/>
    <property type="match status" value="1"/>
</dbReference>
<comment type="similarity">
    <text evidence="1">Belongs to the MlaA family.</text>
</comment>
<sequence length="437" mass="49006">MKKTAYAILLLIGFASAPAFAETRPADPYEGYNRAVSKFNDQADRYIFAPAARGYRKVTPKPVRAGVSNFFNNLRDVVSFGSNILRLDIKRASEDLVRVGINTTFGLGGLIDIAGAGGVPDNKNTLGDTFASWGWKNSNYFVLPVLGPSTVRDALGTGITSVYPPKNIVFHTPAGRWGTTAAAAVSTREGLLDLTDSLDEAAIDKYSYTRDLYMKVRARQTGEHLPKVRKITSTSTNWSKVPKPARQSPPFTKIPYPKHRQKQQGKPKRNLEHNPKAMPSENPCSDGIPFRRNGQSDTTDWAIIPFLRIPRDSKGKTMYEVNRSVFVLIPLEPFWNWLQTLPGNHLDGLTLEDIQADANSYLVRPCETADEVWDEIEARFEDIFAAELADWCEDEREWPALDADIFNEWFDIQLSTVITDLEHEPLAREAFQPINLN</sequence>
<organism evidence="5 6">
    <name type="scientific">Neisseria gonorrhoeae (strain NCCP11945)</name>
    <dbReference type="NCBI Taxonomy" id="521006"/>
    <lineage>
        <taxon>Bacteria</taxon>
        <taxon>Pseudomonadati</taxon>
        <taxon>Pseudomonadota</taxon>
        <taxon>Betaproteobacteria</taxon>
        <taxon>Neisseriales</taxon>
        <taxon>Neisseriaceae</taxon>
        <taxon>Neisseria</taxon>
    </lineage>
</organism>
<feature type="signal peptide" evidence="4">
    <location>
        <begin position="1"/>
        <end position="21"/>
    </location>
</feature>
<evidence type="ECO:0000256" key="1">
    <source>
        <dbReference type="ARBA" id="ARBA00010634"/>
    </source>
</evidence>
<evidence type="ECO:0000313" key="5">
    <source>
        <dbReference type="EMBL" id="ACF31194.1"/>
    </source>
</evidence>
<feature type="region of interest" description="Disordered" evidence="3">
    <location>
        <begin position="236"/>
        <end position="287"/>
    </location>
</feature>
<evidence type="ECO:0000313" key="6">
    <source>
        <dbReference type="Proteomes" id="UP000002564"/>
    </source>
</evidence>
<dbReference type="Proteomes" id="UP000002564">
    <property type="component" value="Chromosome"/>
</dbReference>
<dbReference type="EMBL" id="CP001050">
    <property type="protein sequence ID" value="ACF31194.1"/>
    <property type="molecule type" value="Genomic_DNA"/>
</dbReference>
<dbReference type="PANTHER" id="PTHR30035:SF3">
    <property type="entry name" value="INTERMEMBRANE PHOSPHOLIPID TRANSPORT SYSTEM LIPOPROTEIN MLAA"/>
    <property type="match status" value="1"/>
</dbReference>
<dbReference type="HOGENOM" id="CLU_626758_0_0_4"/>
<dbReference type="KEGG" id="ngk:NGK_2595"/>
<evidence type="ECO:0000256" key="4">
    <source>
        <dbReference type="SAM" id="SignalP"/>
    </source>
</evidence>
<feature type="chain" id="PRO_5002825658" evidence="4">
    <location>
        <begin position="22"/>
        <end position="437"/>
    </location>
</feature>
<name>B4RRD7_NEIG2</name>
<dbReference type="PRINTS" id="PR01805">
    <property type="entry name" value="VACJLIPOPROT"/>
</dbReference>
<protein>
    <submittedName>
        <fullName evidence="5">VacJ-related protein</fullName>
    </submittedName>
</protein>
<evidence type="ECO:0000256" key="3">
    <source>
        <dbReference type="SAM" id="MobiDB-lite"/>
    </source>
</evidence>
<dbReference type="AlphaFoldDB" id="B4RRD7"/>
<accession>B4RRD7</accession>
<reference evidence="5 6" key="1">
    <citation type="journal article" date="2008" name="J. Bacteriol.">
        <title>Complete genome sequence of Neisseria gonorrhoeae NCCP11945.</title>
        <authorList>
            <person name="Chung G.T."/>
            <person name="Yoo J.S."/>
            <person name="Oh H.B."/>
            <person name="Lee Y.S."/>
            <person name="Cha S.H."/>
            <person name="Kim S.J."/>
            <person name="Yoo C.K."/>
        </authorList>
    </citation>
    <scope>NUCLEOTIDE SEQUENCE [LARGE SCALE GENOMIC DNA]</scope>
    <source>
        <strain evidence="5 6">NCCP11945</strain>
    </source>
</reference>